<evidence type="ECO:0000313" key="4">
    <source>
        <dbReference type="Proteomes" id="UP000233524"/>
    </source>
</evidence>
<dbReference type="SUPFAM" id="SSF56112">
    <property type="entry name" value="Protein kinase-like (PK-like)"/>
    <property type="match status" value="1"/>
</dbReference>
<feature type="region of interest" description="Disordered" evidence="1">
    <location>
        <begin position="384"/>
        <end position="404"/>
    </location>
</feature>
<keyword evidence="4" id="KW-1185">Reference proteome</keyword>
<dbReference type="PANTHER" id="PTHR33112:SF10">
    <property type="entry name" value="TOL"/>
    <property type="match status" value="1"/>
</dbReference>
<feature type="compositionally biased region" description="Basic and acidic residues" evidence="1">
    <location>
        <begin position="1"/>
        <end position="11"/>
    </location>
</feature>
<proteinExistence type="predicted"/>
<sequence>MAVYQDRRDLPSDAPIRSAEGEGQDSEEDSGQVAGLDVEDSLTENDYFSGSDESESPPPFSEVVLQGMVYSQFDVPARIFLPSDFIAERLTIEVINEELSEGPIASTTTRGVAKSSKSTTGDTRRLTTWILSHAKKLFITAILCEVRGADLLQTMKNLYSSKFTDDKLPLVALENGGTEDAKCLPVFKAKAWRSKLKVNNFFFQQCHLLAPIFDERIYEYSLRPDCILPFVWKDSAIKTGAFSEVLRVKIHASHRSESIPDIVAIKVVDIRKLTDEMGKNAAWEIEANALKRIRNIDHDHILKCIAEISRGDFRYFMFPWASGGSLRDFWNTYAGSHPRPELVEQAIDQLYGLADALDKMHNYGENANEKSSVGTSGAIYGDQPNSSVSRIPPRPPHRATTSLGENIRHGDLKPENILRFADREEDIGNLKIGDMGLAKHHLAHTDDRGRVLSTTRYGTWRYQAPEALVRENREADQPRSRREDIWAMGCIILEFIVWLLYGNEVLTQFTEGITWQLGLPSPFYERVDGEESDAKVHQVVQEWIYEYLPKDAEIQGDSALRDLLEIVKTKLLVVRYRLEMGGRGESQPEFPEIVVTQHGEWPKVSAPVTTGPTLVNVRATAAELRSALQVIKTKIKKDRRYLLRSTAKRAPPPTQSTLLRPPSNTVVSKDYALPKNLSWQFPVDNQFAGTVLASGKFNQLLPQDFVQLCSDCNHLSFCETGSTFDRSVAELKKNEQACGFCRILIHLCDRLRIYSPQSIRLRMQDSGLKVVKKPDDPALTILRTPTLSHPFPIQVGFPKLPIPGTPIFFDIIRLWLKDCDQHLGCQGRPQSNRLPTRLVDIGTTNDEIRLYVTTKSDQAGFLQNNPAYRYIALSHPWGNAEEHPPFLTLPSNKDEFMRRIPFESLPRTFADAVVTTRALGIRYLWIDSLCIVQGPDGDFNQEAQNMETVFSSAYCVIAASRAENHHGGFLGPRKDREFISIAKDPPNGLYVCETIDNFDLDVVEGHLNRRGWVLQERALARRTIYFTETQTYFECGNGIRSESLRKMKQYVPLHLPPKNPVLGAEDLLTRFTGWSYLEEFLGDPNFPDKAMASRGLQITYFQQLYQKYSRLDFTRSSDRPIAIAGLERRLNSAYGTSGAYGIFGNDFSGGLFHRSLLWCRGQDEKKMEKISFPADWAQQVPSWSWMAYKGGIDYMDPPFKKVDWETSEIRPTWQKTAELGAPTTASVMEDVGPIELRATMRDFDVGLADGGPIKVVYDAPDVSDSANQKCIVVAKAKEGTTSEKDYYVLITTLDVSSPADGCHIYKRIGVGKMPGKCIVLRGSGSPGKVR</sequence>
<dbReference type="VEuPathDB" id="FungiDB:jhhlp_006906"/>
<dbReference type="Pfam" id="PF06985">
    <property type="entry name" value="HET"/>
    <property type="match status" value="1"/>
</dbReference>
<name>A0A2N3N323_9PEZI</name>
<comment type="caution">
    <text evidence="3">The sequence shown here is derived from an EMBL/GenBank/DDBJ whole genome shotgun (WGS) entry which is preliminary data.</text>
</comment>
<dbReference type="STRING" id="41688.A0A2N3N323"/>
<dbReference type="InterPro" id="IPR010730">
    <property type="entry name" value="HET"/>
</dbReference>
<evidence type="ECO:0000313" key="3">
    <source>
        <dbReference type="EMBL" id="PKS06830.1"/>
    </source>
</evidence>
<dbReference type="EMBL" id="NLAX01001033">
    <property type="protein sequence ID" value="PKS06830.1"/>
    <property type="molecule type" value="Genomic_DNA"/>
</dbReference>
<organism evidence="3 4">
    <name type="scientific">Lomentospora prolificans</name>
    <dbReference type="NCBI Taxonomy" id="41688"/>
    <lineage>
        <taxon>Eukaryota</taxon>
        <taxon>Fungi</taxon>
        <taxon>Dikarya</taxon>
        <taxon>Ascomycota</taxon>
        <taxon>Pezizomycotina</taxon>
        <taxon>Sordariomycetes</taxon>
        <taxon>Hypocreomycetidae</taxon>
        <taxon>Microascales</taxon>
        <taxon>Microascaceae</taxon>
        <taxon>Lomentospora</taxon>
    </lineage>
</organism>
<protein>
    <recommendedName>
        <fullName evidence="2">Protein kinase domain-containing protein</fullName>
    </recommendedName>
</protein>
<feature type="domain" description="Protein kinase" evidence="2">
    <location>
        <begin position="231"/>
        <end position="590"/>
    </location>
</feature>
<dbReference type="SMART" id="SM00220">
    <property type="entry name" value="S_TKc"/>
    <property type="match status" value="1"/>
</dbReference>
<dbReference type="CDD" id="cd00180">
    <property type="entry name" value="PKc"/>
    <property type="match status" value="1"/>
</dbReference>
<accession>A0A2N3N323</accession>
<dbReference type="PROSITE" id="PS50011">
    <property type="entry name" value="PROTEIN_KINASE_DOM"/>
    <property type="match status" value="1"/>
</dbReference>
<dbReference type="Pfam" id="PF00069">
    <property type="entry name" value="Pkinase"/>
    <property type="match status" value="1"/>
</dbReference>
<gene>
    <name evidence="3" type="ORF">jhhlp_006906</name>
</gene>
<dbReference type="Gene3D" id="1.10.510.10">
    <property type="entry name" value="Transferase(Phosphotransferase) domain 1"/>
    <property type="match status" value="2"/>
</dbReference>
<evidence type="ECO:0000256" key="1">
    <source>
        <dbReference type="SAM" id="MobiDB-lite"/>
    </source>
</evidence>
<dbReference type="InterPro" id="IPR000719">
    <property type="entry name" value="Prot_kinase_dom"/>
</dbReference>
<dbReference type="OrthoDB" id="4062651at2759"/>
<dbReference type="GO" id="GO:0005524">
    <property type="term" value="F:ATP binding"/>
    <property type="evidence" value="ECO:0007669"/>
    <property type="project" value="InterPro"/>
</dbReference>
<feature type="region of interest" description="Disordered" evidence="1">
    <location>
        <begin position="1"/>
        <end position="60"/>
    </location>
</feature>
<dbReference type="GO" id="GO:0004672">
    <property type="term" value="F:protein kinase activity"/>
    <property type="evidence" value="ECO:0007669"/>
    <property type="project" value="InterPro"/>
</dbReference>
<reference evidence="3 4" key="1">
    <citation type="journal article" date="2017" name="G3 (Bethesda)">
        <title>First Draft Genome Sequence of the Pathogenic Fungus Lomentospora prolificans (Formerly Scedosporium prolificans).</title>
        <authorList>
            <person name="Luo R."/>
            <person name="Zimin A."/>
            <person name="Workman R."/>
            <person name="Fan Y."/>
            <person name="Pertea G."/>
            <person name="Grossman N."/>
            <person name="Wear M.P."/>
            <person name="Jia B."/>
            <person name="Miller H."/>
            <person name="Casadevall A."/>
            <person name="Timp W."/>
            <person name="Zhang S.X."/>
            <person name="Salzberg S.L."/>
        </authorList>
    </citation>
    <scope>NUCLEOTIDE SEQUENCE [LARGE SCALE GENOMIC DNA]</scope>
    <source>
        <strain evidence="3 4">JHH-5317</strain>
    </source>
</reference>
<dbReference type="Proteomes" id="UP000233524">
    <property type="component" value="Unassembled WGS sequence"/>
</dbReference>
<dbReference type="InterPro" id="IPR011009">
    <property type="entry name" value="Kinase-like_dom_sf"/>
</dbReference>
<dbReference type="PANTHER" id="PTHR33112">
    <property type="entry name" value="DOMAIN PROTEIN, PUTATIVE-RELATED"/>
    <property type="match status" value="1"/>
</dbReference>
<dbReference type="InParanoid" id="A0A2N3N323"/>
<evidence type="ECO:0000259" key="2">
    <source>
        <dbReference type="PROSITE" id="PS50011"/>
    </source>
</evidence>